<feature type="region of interest" description="Disordered" evidence="1">
    <location>
        <begin position="314"/>
        <end position="349"/>
    </location>
</feature>
<evidence type="ECO:0000313" key="4">
    <source>
        <dbReference type="EMBL" id="MBT0994985.1"/>
    </source>
</evidence>
<dbReference type="SUPFAM" id="SSF52172">
    <property type="entry name" value="CheY-like"/>
    <property type="match status" value="1"/>
</dbReference>
<comment type="caution">
    <text evidence="4">The sequence shown here is derived from an EMBL/GenBank/DDBJ whole genome shotgun (WGS) entry which is preliminary data.</text>
</comment>
<dbReference type="SUPFAM" id="SSF52091">
    <property type="entry name" value="SpoIIaa-like"/>
    <property type="match status" value="1"/>
</dbReference>
<reference evidence="4 5" key="1">
    <citation type="submission" date="2021-05" db="EMBL/GenBank/DDBJ databases">
        <title>Description of Cellulomonas sp. DKR-3 sp. nov.</title>
        <authorList>
            <person name="Dahal R.H."/>
            <person name="Chaudhary D.K."/>
        </authorList>
    </citation>
    <scope>NUCLEOTIDE SEQUENCE [LARGE SCALE GENOMIC DNA]</scope>
    <source>
        <strain evidence="4 5">DKR-3</strain>
    </source>
</reference>
<dbReference type="Pfam" id="PF03861">
    <property type="entry name" value="ANTAR"/>
    <property type="match status" value="1"/>
</dbReference>
<dbReference type="InterPro" id="IPR011006">
    <property type="entry name" value="CheY-like_superfamily"/>
</dbReference>
<dbReference type="InterPro" id="IPR005561">
    <property type="entry name" value="ANTAR"/>
</dbReference>
<name>A0ABS5U0T8_9CELL</name>
<feature type="domain" description="ANTAR" evidence="3">
    <location>
        <begin position="115"/>
        <end position="176"/>
    </location>
</feature>
<dbReference type="InterPro" id="IPR036388">
    <property type="entry name" value="WH-like_DNA-bd_sf"/>
</dbReference>
<dbReference type="RefSeq" id="WP_214350761.1">
    <property type="nucleotide sequence ID" value="NZ_JAHBOH010000001.1"/>
</dbReference>
<accession>A0ABS5U0T8</accession>
<gene>
    <name evidence="4" type="ORF">KIN34_11905</name>
</gene>
<dbReference type="InterPro" id="IPR002645">
    <property type="entry name" value="STAS_dom"/>
</dbReference>
<dbReference type="Pfam" id="PF01740">
    <property type="entry name" value="STAS"/>
    <property type="match status" value="1"/>
</dbReference>
<keyword evidence="5" id="KW-1185">Reference proteome</keyword>
<dbReference type="Gene3D" id="3.30.450.20">
    <property type="entry name" value="PAS domain"/>
    <property type="match status" value="1"/>
</dbReference>
<dbReference type="CDD" id="cd07043">
    <property type="entry name" value="STAS_anti-anti-sigma_factors"/>
    <property type="match status" value="1"/>
</dbReference>
<dbReference type="Proteomes" id="UP000722125">
    <property type="component" value="Unassembled WGS sequence"/>
</dbReference>
<dbReference type="SMART" id="SM01012">
    <property type="entry name" value="ANTAR"/>
    <property type="match status" value="1"/>
</dbReference>
<dbReference type="EMBL" id="JAHBOH010000001">
    <property type="protein sequence ID" value="MBT0994985.1"/>
    <property type="molecule type" value="Genomic_DNA"/>
</dbReference>
<sequence>MSDATVPQVGRFAYTVGADRWWWSDEMFALHAIPAGGVVPSREVLLSHVGEQDRDAVRTALTTVEQGGGPFTVWYDLLDLAGEPREVVLCGAADRRDGTVLVSGFLVDTLPVERDRVDRRVSAGLRQAVASHSTIDQAKGALMLVYGIDAQTAFDLLRWCSQHQNVRVATLAERLIAAVCSSGGLPPQTRALMDEVVFQSFADETTPVGNDEGELHLRTVLQHGVPTIVASGPVDLATAGTLTAAIEVLGAEGGTGGDVVIDLREVSHVGSAGVSALASVARRIRTRGGRLRVVVAPDSTLLLAAGHHLDVQVVRDVDDDPRRARREQAGDAGHRDPDNSPDGASAVSP</sequence>
<evidence type="ECO:0000259" key="3">
    <source>
        <dbReference type="PROSITE" id="PS50921"/>
    </source>
</evidence>
<dbReference type="Gene3D" id="1.10.10.10">
    <property type="entry name" value="Winged helix-like DNA-binding domain superfamily/Winged helix DNA-binding domain"/>
    <property type="match status" value="1"/>
</dbReference>
<evidence type="ECO:0000256" key="1">
    <source>
        <dbReference type="SAM" id="MobiDB-lite"/>
    </source>
</evidence>
<dbReference type="PROSITE" id="PS50801">
    <property type="entry name" value="STAS"/>
    <property type="match status" value="1"/>
</dbReference>
<protein>
    <submittedName>
        <fullName evidence="4">ANTAR domain-containing protein</fullName>
    </submittedName>
</protein>
<dbReference type="PROSITE" id="PS50921">
    <property type="entry name" value="ANTAR"/>
    <property type="match status" value="1"/>
</dbReference>
<proteinExistence type="predicted"/>
<feature type="domain" description="STAS" evidence="2">
    <location>
        <begin position="215"/>
        <end position="294"/>
    </location>
</feature>
<evidence type="ECO:0000259" key="2">
    <source>
        <dbReference type="PROSITE" id="PS50801"/>
    </source>
</evidence>
<feature type="compositionally biased region" description="Basic and acidic residues" evidence="1">
    <location>
        <begin position="314"/>
        <end position="338"/>
    </location>
</feature>
<organism evidence="4 5">
    <name type="scientific">Cellulomonas fulva</name>
    <dbReference type="NCBI Taxonomy" id="2835530"/>
    <lineage>
        <taxon>Bacteria</taxon>
        <taxon>Bacillati</taxon>
        <taxon>Actinomycetota</taxon>
        <taxon>Actinomycetes</taxon>
        <taxon>Micrococcales</taxon>
        <taxon>Cellulomonadaceae</taxon>
        <taxon>Cellulomonas</taxon>
    </lineage>
</organism>
<evidence type="ECO:0000313" key="5">
    <source>
        <dbReference type="Proteomes" id="UP000722125"/>
    </source>
</evidence>
<dbReference type="Gene3D" id="3.30.750.24">
    <property type="entry name" value="STAS domain"/>
    <property type="match status" value="1"/>
</dbReference>
<dbReference type="InterPro" id="IPR036513">
    <property type="entry name" value="STAS_dom_sf"/>
</dbReference>